<keyword evidence="3" id="KW-0479">Metal-binding</keyword>
<dbReference type="InterPro" id="IPR039702">
    <property type="entry name" value="FPS1-like"/>
</dbReference>
<evidence type="ECO:0000256" key="5">
    <source>
        <dbReference type="ARBA" id="ARBA00033740"/>
    </source>
</evidence>
<dbReference type="InterPro" id="IPR008949">
    <property type="entry name" value="Isoprenoid_synthase_dom_sf"/>
</dbReference>
<dbReference type="Proteomes" id="UP000092461">
    <property type="component" value="Unassembled WGS sequence"/>
</dbReference>
<evidence type="ECO:0000256" key="3">
    <source>
        <dbReference type="ARBA" id="ARBA00022723"/>
    </source>
</evidence>
<dbReference type="GO" id="GO:0004337">
    <property type="term" value="F:(2E,6E)-farnesyl diphosphate synthase activity"/>
    <property type="evidence" value="ECO:0007669"/>
    <property type="project" value="TreeGrafter"/>
</dbReference>
<comment type="pathway">
    <text evidence="5">Pheromone biosynthesis.</text>
</comment>
<keyword evidence="2 6" id="KW-0808">Transferase</keyword>
<evidence type="ECO:0000256" key="1">
    <source>
        <dbReference type="ARBA" id="ARBA00001946"/>
    </source>
</evidence>
<evidence type="ECO:0000256" key="2">
    <source>
        <dbReference type="ARBA" id="ARBA00022679"/>
    </source>
</evidence>
<dbReference type="PANTHER" id="PTHR11525">
    <property type="entry name" value="FARNESYL-PYROPHOSPHATE SYNTHETASE"/>
    <property type="match status" value="1"/>
</dbReference>
<dbReference type="SFLD" id="SFLDS00005">
    <property type="entry name" value="Isoprenoid_Synthase_Type_I"/>
    <property type="match status" value="1"/>
</dbReference>
<evidence type="ECO:0008006" key="9">
    <source>
        <dbReference type="Google" id="ProtNLM"/>
    </source>
</evidence>
<reference evidence="7" key="1">
    <citation type="submission" date="2020-05" db="UniProtKB">
        <authorList>
            <consortium name="EnsemblMetazoa"/>
        </authorList>
    </citation>
    <scope>IDENTIFICATION</scope>
    <source>
        <strain evidence="7">Jacobina</strain>
    </source>
</reference>
<evidence type="ECO:0000313" key="8">
    <source>
        <dbReference type="Proteomes" id="UP000092461"/>
    </source>
</evidence>
<dbReference type="GO" id="GO:0004161">
    <property type="term" value="F:dimethylallyltranstransferase activity"/>
    <property type="evidence" value="ECO:0007669"/>
    <property type="project" value="TreeGrafter"/>
</dbReference>
<dbReference type="VEuPathDB" id="VectorBase:LLONM1_005143"/>
<dbReference type="VEuPathDB" id="VectorBase:LLOJ001380"/>
<comment type="cofactor">
    <cofactor evidence="1">
        <name>Mg(2+)</name>
        <dbReference type="ChEBI" id="CHEBI:18420"/>
    </cofactor>
</comment>
<dbReference type="AlphaFoldDB" id="A0A1B0CB81"/>
<name>A0A1B0CB81_LUTLO</name>
<comment type="similarity">
    <text evidence="6">Belongs to the FPP/GGPP synthase family.</text>
</comment>
<dbReference type="EnsemblMetazoa" id="LLOJ001380-RA">
    <property type="protein sequence ID" value="LLOJ001380-PA"/>
    <property type="gene ID" value="LLOJ001380"/>
</dbReference>
<dbReference type="EMBL" id="AJWK01004882">
    <property type="status" value="NOT_ANNOTATED_CDS"/>
    <property type="molecule type" value="Genomic_DNA"/>
</dbReference>
<accession>A0A1B0CB81</accession>
<keyword evidence="8" id="KW-1185">Reference proteome</keyword>
<evidence type="ECO:0000256" key="4">
    <source>
        <dbReference type="ARBA" id="ARBA00022842"/>
    </source>
</evidence>
<keyword evidence="4" id="KW-0460">Magnesium</keyword>
<proteinExistence type="inferred from homology"/>
<dbReference type="PANTHER" id="PTHR11525:SF0">
    <property type="entry name" value="FARNESYL PYROPHOSPHATE SYNTHASE"/>
    <property type="match status" value="1"/>
</dbReference>
<protein>
    <recommendedName>
        <fullName evidence="9">Polyprenyl synthetase</fullName>
    </recommendedName>
</protein>
<sequence length="293" mass="33963">MTVETYKMLLPESKRTPENIKLGYYLGWCVELLIEHVVMGDDIMDGGQIRRTRKCWHLLDDVKLAAVNDGCIIETGMYCLLRKTFGHHDCFLRLLEIFNESAFSVYIGQHIDIKYSKDIFNMTLPLYRTIVRNAATYIVSYQPVVLGMTLAGYTSPEVAKETRYILTQLGYYYLIENDYMDCFADLHLKGKNGRDIETGRCRWPIVVFMEKATPEQKKLMRTHYGQDNEESVAVVKQLLEEVNIHQVYADYAAELYHNLMEDIQRSPNDDLKRVYMKLVEIMTCSTEAGGVFP</sequence>
<dbReference type="GO" id="GO:0045337">
    <property type="term" value="P:farnesyl diphosphate biosynthetic process"/>
    <property type="evidence" value="ECO:0007669"/>
    <property type="project" value="TreeGrafter"/>
</dbReference>
<dbReference type="SUPFAM" id="SSF48576">
    <property type="entry name" value="Terpenoid synthases"/>
    <property type="match status" value="1"/>
</dbReference>
<dbReference type="GO" id="GO:0005737">
    <property type="term" value="C:cytoplasm"/>
    <property type="evidence" value="ECO:0007669"/>
    <property type="project" value="TreeGrafter"/>
</dbReference>
<dbReference type="InterPro" id="IPR000092">
    <property type="entry name" value="Polyprenyl_synt"/>
</dbReference>
<evidence type="ECO:0000313" key="7">
    <source>
        <dbReference type="EnsemblMetazoa" id="LLOJ001380-PA"/>
    </source>
</evidence>
<dbReference type="Gene3D" id="1.10.600.10">
    <property type="entry name" value="Farnesyl Diphosphate Synthase"/>
    <property type="match status" value="1"/>
</dbReference>
<organism evidence="7 8">
    <name type="scientific">Lutzomyia longipalpis</name>
    <name type="common">Sand fly</name>
    <dbReference type="NCBI Taxonomy" id="7200"/>
    <lineage>
        <taxon>Eukaryota</taxon>
        <taxon>Metazoa</taxon>
        <taxon>Ecdysozoa</taxon>
        <taxon>Arthropoda</taxon>
        <taxon>Hexapoda</taxon>
        <taxon>Insecta</taxon>
        <taxon>Pterygota</taxon>
        <taxon>Neoptera</taxon>
        <taxon>Endopterygota</taxon>
        <taxon>Diptera</taxon>
        <taxon>Nematocera</taxon>
        <taxon>Psychodoidea</taxon>
        <taxon>Psychodidae</taxon>
        <taxon>Lutzomyia</taxon>
        <taxon>Lutzomyia</taxon>
    </lineage>
</organism>
<dbReference type="GO" id="GO:0046872">
    <property type="term" value="F:metal ion binding"/>
    <property type="evidence" value="ECO:0007669"/>
    <property type="project" value="UniProtKB-KW"/>
</dbReference>
<dbReference type="Pfam" id="PF00348">
    <property type="entry name" value="polyprenyl_synt"/>
    <property type="match status" value="1"/>
</dbReference>
<dbReference type="GO" id="GO:0042811">
    <property type="term" value="P:pheromone biosynthetic process"/>
    <property type="evidence" value="ECO:0007669"/>
    <property type="project" value="UniProtKB-ARBA"/>
</dbReference>
<dbReference type="SMR" id="A0A1B0CB81"/>
<evidence type="ECO:0000256" key="6">
    <source>
        <dbReference type="RuleBase" id="RU004466"/>
    </source>
</evidence>